<dbReference type="SUPFAM" id="SSF53335">
    <property type="entry name" value="S-adenosyl-L-methionine-dependent methyltransferases"/>
    <property type="match status" value="1"/>
</dbReference>
<keyword evidence="1 4" id="KW-0489">Methyltransferase</keyword>
<dbReference type="PANTHER" id="PTHR43167:SF1">
    <property type="entry name" value="PUTATIVE (AFU_ORTHOLOGUE AFUA_6G01830)-RELATED"/>
    <property type="match status" value="1"/>
</dbReference>
<dbReference type="EMBL" id="QPJD01000003">
    <property type="protein sequence ID" value="RCW50368.1"/>
    <property type="molecule type" value="Genomic_DNA"/>
</dbReference>
<evidence type="ECO:0000313" key="5">
    <source>
        <dbReference type="Proteomes" id="UP000252415"/>
    </source>
</evidence>
<dbReference type="Gene3D" id="3.40.50.150">
    <property type="entry name" value="Vaccinia Virus protein VP39"/>
    <property type="match status" value="1"/>
</dbReference>
<dbReference type="Proteomes" id="UP000252415">
    <property type="component" value="Unassembled WGS sequence"/>
</dbReference>
<dbReference type="GO" id="GO:0008171">
    <property type="term" value="F:O-methyltransferase activity"/>
    <property type="evidence" value="ECO:0007669"/>
    <property type="project" value="InterPro"/>
</dbReference>
<evidence type="ECO:0000313" key="4">
    <source>
        <dbReference type="EMBL" id="RCW50368.1"/>
    </source>
</evidence>
<dbReference type="Pfam" id="PF01596">
    <property type="entry name" value="Methyltransf_3"/>
    <property type="match status" value="1"/>
</dbReference>
<evidence type="ECO:0000256" key="3">
    <source>
        <dbReference type="ARBA" id="ARBA00022691"/>
    </source>
</evidence>
<name>A0A368W5Q7_9BACL</name>
<dbReference type="CDD" id="cd02440">
    <property type="entry name" value="AdoMet_MTases"/>
    <property type="match status" value="1"/>
</dbReference>
<organism evidence="4 5">
    <name type="scientific">Paenibacillus prosopidis</name>
    <dbReference type="NCBI Taxonomy" id="630520"/>
    <lineage>
        <taxon>Bacteria</taxon>
        <taxon>Bacillati</taxon>
        <taxon>Bacillota</taxon>
        <taxon>Bacilli</taxon>
        <taxon>Bacillales</taxon>
        <taxon>Paenibacillaceae</taxon>
        <taxon>Paenibacillus</taxon>
    </lineage>
</organism>
<dbReference type="OrthoDB" id="484536at2"/>
<dbReference type="PANTHER" id="PTHR43167">
    <property type="entry name" value="PUTATIVE (AFU_ORTHOLOGUE AFUA_6G01830)-RELATED"/>
    <property type="match status" value="1"/>
</dbReference>
<dbReference type="InterPro" id="IPR002935">
    <property type="entry name" value="SAM_O-MeTrfase"/>
</dbReference>
<evidence type="ECO:0000256" key="1">
    <source>
        <dbReference type="ARBA" id="ARBA00022603"/>
    </source>
</evidence>
<dbReference type="InterPro" id="IPR029063">
    <property type="entry name" value="SAM-dependent_MTases_sf"/>
</dbReference>
<keyword evidence="5" id="KW-1185">Reference proteome</keyword>
<gene>
    <name evidence="4" type="ORF">DFP97_103389</name>
</gene>
<evidence type="ECO:0000256" key="2">
    <source>
        <dbReference type="ARBA" id="ARBA00022679"/>
    </source>
</evidence>
<comment type="caution">
    <text evidence="4">The sequence shown here is derived from an EMBL/GenBank/DDBJ whole genome shotgun (WGS) entry which is preliminary data.</text>
</comment>
<keyword evidence="2 4" id="KW-0808">Transferase</keyword>
<dbReference type="AlphaFoldDB" id="A0A368W5Q7"/>
<reference evidence="4 5" key="1">
    <citation type="submission" date="2018-07" db="EMBL/GenBank/DDBJ databases">
        <title>Genomic Encyclopedia of Type Strains, Phase III (KMG-III): the genomes of soil and plant-associated and newly described type strains.</title>
        <authorList>
            <person name="Whitman W."/>
        </authorList>
    </citation>
    <scope>NUCLEOTIDE SEQUENCE [LARGE SCALE GENOMIC DNA]</scope>
    <source>
        <strain evidence="4 5">CECT 7506</strain>
    </source>
</reference>
<protein>
    <submittedName>
        <fullName evidence="4">Putative O-methyltransferase YrrM</fullName>
    </submittedName>
</protein>
<sequence>MFMLQESMNQPWLADHIQRKAKEHNFTMSCDNLTGSLLRLLISTKPNCKALELGTGAGYSTTWLLDGMDHDSLLITVESEEKYINIAKEVILDRRVDFRVTDGVDFIKEHLDQKFDLIFADTWPGKFYLLDEVLGMLKPNGLYIIDDLNPQPNWPEGHGDKVHKLIEALDQKEDFHILKLDWSTGIMILTKK</sequence>
<keyword evidence="3" id="KW-0949">S-adenosyl-L-methionine</keyword>
<proteinExistence type="predicted"/>
<accession>A0A368W5Q7</accession>
<dbReference type="GO" id="GO:0032259">
    <property type="term" value="P:methylation"/>
    <property type="evidence" value="ECO:0007669"/>
    <property type="project" value="UniProtKB-KW"/>
</dbReference>